<feature type="domain" description="Competence protein CoiA nuclease-like" evidence="1">
    <location>
        <begin position="66"/>
        <end position="179"/>
    </location>
</feature>
<dbReference type="RefSeq" id="WP_068161315.1">
    <property type="nucleotide sequence ID" value="NZ_JXJX01000005.1"/>
</dbReference>
<dbReference type="PIRSF" id="PIRSF007487">
    <property type="entry name" value="Competence-induced_CoiA_bac"/>
    <property type="match status" value="1"/>
</dbReference>
<dbReference type="Proteomes" id="UP000242246">
    <property type="component" value="Unassembled WGS sequence"/>
</dbReference>
<reference evidence="3 4" key="1">
    <citation type="submission" date="2014-12" db="EMBL/GenBank/DDBJ databases">
        <title>Draft genome sequences of 10 type strains of Lactococcus.</title>
        <authorList>
            <person name="Sun Z."/>
            <person name="Zhong Z."/>
            <person name="Liu W."/>
            <person name="Zhang W."/>
            <person name="Zhang H."/>
        </authorList>
    </citation>
    <scope>NUCLEOTIDE SEQUENCE [LARGE SCALE GENOMIC DNA]</scope>
    <source>
        <strain evidence="3 4">DSM 20686</strain>
    </source>
</reference>
<dbReference type="InterPro" id="IPR010330">
    <property type="entry name" value="CoiA_nuc"/>
</dbReference>
<sequence>MLVALDQGGQVINLLCLKTSQIAELKTQHLVCPACRQRVYLKHGQVRMPHFAHVRLLSCAYNSENESFQHLSLKKDLFYWFAKTAQVSVEQFLPELQQIPDLLVNDKLAVEVQCSMLSVAKLQERTKGYLSKDYQVIWLTGKKLWLGHRLTVLKQQFLNFSLHVGFYYWEIDDQKKELRLNYLIHEDITGSLHYLVQHFAFGSGELLTILRQPFLKTGSELRVQPKHDIANYIRRQLHYKHPKWLKIQELYYHHGQHILADKQDMNQVCPVGLNYLTYQFEGIKVPEFCQVTKPIKSYYQQFIDYQHTHRDAPLYSPLVYATFFDGNLKRI</sequence>
<evidence type="ECO:0000259" key="1">
    <source>
        <dbReference type="Pfam" id="PF06054"/>
    </source>
</evidence>
<dbReference type="EMBL" id="JXJX01000005">
    <property type="protein sequence ID" value="PCS07188.1"/>
    <property type="molecule type" value="Genomic_DNA"/>
</dbReference>
<feature type="domain" description="Competence protein CoiA-like N-terminal" evidence="2">
    <location>
        <begin position="17"/>
        <end position="61"/>
    </location>
</feature>
<dbReference type="Pfam" id="PF25164">
    <property type="entry name" value="CoiA_N"/>
    <property type="match status" value="1"/>
</dbReference>
<dbReference type="InterPro" id="IPR057253">
    <property type="entry name" value="CoiA-like_N"/>
</dbReference>
<keyword evidence="4" id="KW-1185">Reference proteome</keyword>
<evidence type="ECO:0000259" key="2">
    <source>
        <dbReference type="Pfam" id="PF25164"/>
    </source>
</evidence>
<evidence type="ECO:0000313" key="4">
    <source>
        <dbReference type="Proteomes" id="UP000242246"/>
    </source>
</evidence>
<dbReference type="OrthoDB" id="3784230at2"/>
<accession>A0A2A5S182</accession>
<protein>
    <submittedName>
        <fullName evidence="3">Competence protein CoiA</fullName>
    </submittedName>
</protein>
<gene>
    <name evidence="3" type="ORF">RU87_GL001241</name>
</gene>
<organism evidence="3 4">
    <name type="scientific">Pseudolactococcus plantarum</name>
    <dbReference type="NCBI Taxonomy" id="1365"/>
    <lineage>
        <taxon>Bacteria</taxon>
        <taxon>Bacillati</taxon>
        <taxon>Bacillota</taxon>
        <taxon>Bacilli</taxon>
        <taxon>Lactobacillales</taxon>
        <taxon>Streptococcaceae</taxon>
        <taxon>Pseudolactococcus</taxon>
    </lineage>
</organism>
<dbReference type="AlphaFoldDB" id="A0A2A5S182"/>
<dbReference type="STRING" id="1348632.GCA_001591745_00618"/>
<dbReference type="Pfam" id="PF06054">
    <property type="entry name" value="CoiA_nuc"/>
    <property type="match status" value="1"/>
</dbReference>
<evidence type="ECO:0000313" key="3">
    <source>
        <dbReference type="EMBL" id="PCS07188.1"/>
    </source>
</evidence>
<comment type="caution">
    <text evidence="3">The sequence shown here is derived from an EMBL/GenBank/DDBJ whole genome shotgun (WGS) entry which is preliminary data.</text>
</comment>
<name>A0A2A5S182_9LACT</name>
<dbReference type="InterPro" id="IPR021176">
    <property type="entry name" value="Competence-induced_CoiA"/>
</dbReference>
<proteinExistence type="predicted"/>